<evidence type="ECO:0000256" key="1">
    <source>
        <dbReference type="SAM" id="MobiDB-lite"/>
    </source>
</evidence>
<reference evidence="3 4" key="1">
    <citation type="journal article" date="2013" name="Genome Announc.">
        <title>Draft genome sequence of the moderately halophilic gammaproteobacterium Halomonas anticariensis FP35.</title>
        <authorList>
            <person name="Tahrioui A."/>
            <person name="Quesada E."/>
            <person name="Llamas I."/>
        </authorList>
    </citation>
    <scope>NUCLEOTIDE SEQUENCE [LARGE SCALE GENOMIC DNA]</scope>
    <source>
        <strain evidence="4">DSM 16096 / CECT 5854 / LMG 22089 / FP35</strain>
    </source>
</reference>
<feature type="transmembrane region" description="Helical" evidence="2">
    <location>
        <begin position="480"/>
        <end position="503"/>
    </location>
</feature>
<sequence length="778" mass="88285">MAKKQSERLPQPTPGQPHRAGDTERIGTSKVTYLAPLPLPTGLSPVDFSQTIGEMNDVYLDYGAGPPTVFGWQLAIGLPLFGIFFCLVIAPLLLIAIMDWEFFQLFLGMAIWGGGGIALIIWVTMRSSHRNLLRATPIRFHRQRREVCFIVKERRLGREVDEAVIVPWESLMAWAVEGYGATQYGTTRQYGLGIGYAHPETGKWLKTEGLTAGMALSLGEWEVLRAYMEYELNSLDEVQDPLGLRAPGDPPHQGVHTIRNARRKLHEGLRQNPSFWRYLYVPLWYFIHAITLWTLPGYLAEREHRIIQQRRPQLKLAKVEEYWPTSKSGPSRYPKRSGPSPAQNWSNCPRRCGESASAIRCARSRRSLPKPIAARGWWHKEAVKASGMRSTAGPSRSGRPRTIENTMAKKHSEKLPQPTPGQPHRAGDTERIGTSKVTYLAPLPLPTGLSPVDFSQTIGEMNDVYLDYGAGPPTVFGFQLAIGLPLFFIFFCLVIAPLLLIAIMDWEFFQLFLGTAIFAGGAGAFLVWLGMRSAHRERLNAVPIRFHRQRREVCFIVKERRLGREVDEAVIVPWESLMAWAVEGYGATQYGTTRQYGLGIGYAHPETGKWLKTEGLTAGMALSLGEWEVLRAYMEYELNSLDEVQDPLGLRAPGDPPHQGAHTIRNARRKLHEGLRQNPSFWRYLYVPLWYFIHAITLWTLPGYLAEREHRIIQQRRPQLKLAKVEEWSKPLPKAQWAKPSEALVKLSAEVRRIRQRDPLRPIEEIFAEAYRRQGVVA</sequence>
<feature type="region of interest" description="Disordered" evidence="1">
    <location>
        <begin position="324"/>
        <end position="349"/>
    </location>
</feature>
<dbReference type="STRING" id="1121939.L861_05895"/>
<keyword evidence="4" id="KW-1185">Reference proteome</keyword>
<evidence type="ECO:0000313" key="3">
    <source>
        <dbReference type="EMBL" id="EPC00470.1"/>
    </source>
</evidence>
<protein>
    <submittedName>
        <fullName evidence="3">Uncharacterized protein</fullName>
    </submittedName>
</protein>
<feature type="transmembrane region" description="Helical" evidence="2">
    <location>
        <begin position="70"/>
        <end position="95"/>
    </location>
</feature>
<feature type="transmembrane region" description="Helical" evidence="2">
    <location>
        <begin position="278"/>
        <end position="300"/>
    </location>
</feature>
<organism evidence="3 4">
    <name type="scientific">Litchfieldella anticariensis (strain DSM 16096 / CECT 5854 / CIP 108499 / LMG 22089 / FP35)</name>
    <name type="common">Halomonas anticariensis</name>
    <dbReference type="NCBI Taxonomy" id="1121939"/>
    <lineage>
        <taxon>Bacteria</taxon>
        <taxon>Pseudomonadati</taxon>
        <taxon>Pseudomonadota</taxon>
        <taxon>Gammaproteobacteria</taxon>
        <taxon>Oceanospirillales</taxon>
        <taxon>Halomonadaceae</taxon>
        <taxon>Litchfieldella</taxon>
    </lineage>
</organism>
<keyword evidence="2" id="KW-1133">Transmembrane helix</keyword>
<comment type="caution">
    <text evidence="3">The sequence shown here is derived from an EMBL/GenBank/DDBJ whole genome shotgun (WGS) entry which is preliminary data.</text>
</comment>
<dbReference type="EMBL" id="ASTJ01000040">
    <property type="protein sequence ID" value="EPC00470.1"/>
    <property type="molecule type" value="Genomic_DNA"/>
</dbReference>
<dbReference type="Proteomes" id="UP000014463">
    <property type="component" value="Unassembled WGS sequence"/>
</dbReference>
<feature type="transmembrane region" description="Helical" evidence="2">
    <location>
        <begin position="684"/>
        <end position="705"/>
    </location>
</feature>
<feature type="transmembrane region" description="Helical" evidence="2">
    <location>
        <begin position="509"/>
        <end position="529"/>
    </location>
</feature>
<feature type="transmembrane region" description="Helical" evidence="2">
    <location>
        <begin position="102"/>
        <end position="123"/>
    </location>
</feature>
<proteinExistence type="predicted"/>
<dbReference type="PATRIC" id="fig|1121939.11.peg.3946"/>
<dbReference type="eggNOG" id="ENOG5033YS2">
    <property type="taxonomic scope" value="Bacteria"/>
</dbReference>
<keyword evidence="2" id="KW-0472">Membrane</keyword>
<dbReference type="RefSeq" id="WP_016418458.1">
    <property type="nucleotide sequence ID" value="NZ_KE332394.1"/>
</dbReference>
<keyword evidence="2" id="KW-0812">Transmembrane</keyword>
<evidence type="ECO:0000256" key="2">
    <source>
        <dbReference type="SAM" id="Phobius"/>
    </source>
</evidence>
<feature type="region of interest" description="Disordered" evidence="1">
    <location>
        <begin position="409"/>
        <end position="429"/>
    </location>
</feature>
<name>S2KF05_LITA3</name>
<accession>S2KF05</accession>
<dbReference type="AlphaFoldDB" id="S2KF05"/>
<evidence type="ECO:0000313" key="4">
    <source>
        <dbReference type="Proteomes" id="UP000014463"/>
    </source>
</evidence>
<gene>
    <name evidence="3" type="ORF">L861_05895</name>
</gene>
<feature type="region of interest" description="Disordered" evidence="1">
    <location>
        <begin position="1"/>
        <end position="23"/>
    </location>
</feature>